<gene>
    <name evidence="1" type="ORF">CAPSK01_004644</name>
</gene>
<organism evidence="1 2">
    <name type="scientific">Candidatus Accumulibacter vicinus</name>
    <dbReference type="NCBI Taxonomy" id="2954382"/>
    <lineage>
        <taxon>Bacteria</taxon>
        <taxon>Pseudomonadati</taxon>
        <taxon>Pseudomonadota</taxon>
        <taxon>Betaproteobacteria</taxon>
        <taxon>Candidatus Accumulibacter</taxon>
    </lineage>
</organism>
<dbReference type="EMBL" id="JDSS02000052">
    <property type="protein sequence ID" value="KFB66041.1"/>
    <property type="molecule type" value="Genomic_DNA"/>
</dbReference>
<proteinExistence type="predicted"/>
<dbReference type="AlphaFoldDB" id="A0A084XU97"/>
<evidence type="ECO:0000313" key="2">
    <source>
        <dbReference type="Proteomes" id="UP000019812"/>
    </source>
</evidence>
<sequence>MTKHYDNGQGNPLVNKPILDTLEDEGVDPIRIMAKFASGELAEDADQQLAAAKELAQYVHPKKRSLDVNKEIKAAVTFSVVRFSDVMPDQAAIMAEQLDKLQGSRLMLDNQAARKLMKDVTELDNVTLEAMRADVEKLKTDDDGIIDL</sequence>
<dbReference type="RefSeq" id="WP_034931114.1">
    <property type="nucleotide sequence ID" value="NZ_JDSS02000052.1"/>
</dbReference>
<dbReference type="Proteomes" id="UP000019812">
    <property type="component" value="Unassembled WGS sequence"/>
</dbReference>
<reference evidence="1 2" key="1">
    <citation type="submission" date="2014-07" db="EMBL/GenBank/DDBJ databases">
        <title>Expanding our view of genomic diversity in Candidatus Accumulibacter clades.</title>
        <authorList>
            <person name="Skennerton C.T."/>
            <person name="Barr J.J."/>
            <person name="Slater F.R."/>
            <person name="Bond P.L."/>
            <person name="Tyson G.W."/>
        </authorList>
    </citation>
    <scope>NUCLEOTIDE SEQUENCE [LARGE SCALE GENOMIC DNA]</scope>
    <source>
        <strain evidence="2">SK-01</strain>
    </source>
</reference>
<protein>
    <submittedName>
        <fullName evidence="1">Uncharacterized protein</fullName>
    </submittedName>
</protein>
<dbReference type="STRING" id="1457154.CAPSK01_004644"/>
<name>A0A084XU97_9PROT</name>
<evidence type="ECO:0000313" key="1">
    <source>
        <dbReference type="EMBL" id="KFB66041.1"/>
    </source>
</evidence>
<comment type="caution">
    <text evidence="1">The sequence shown here is derived from an EMBL/GenBank/DDBJ whole genome shotgun (WGS) entry which is preliminary data.</text>
</comment>
<accession>A0A084XU97</accession>